<name>A0A9X3ZJH0_9HYPH</name>
<feature type="transmembrane region" description="Helical" evidence="6">
    <location>
        <begin position="296"/>
        <end position="318"/>
    </location>
</feature>
<evidence type="ECO:0000256" key="4">
    <source>
        <dbReference type="ARBA" id="ARBA00022989"/>
    </source>
</evidence>
<dbReference type="RefSeq" id="WP_267992563.1">
    <property type="nucleotide sequence ID" value="NZ_JAPJZI010000001.1"/>
</dbReference>
<comment type="subcellular location">
    <subcellularLocation>
        <location evidence="1">Cell membrane</location>
        <topology evidence="1">Multi-pass membrane protein</topology>
    </subcellularLocation>
</comment>
<sequence length="324" mass="36286">MIQTLTDPTLVSAVLVGIAVFATLFTIFMPLFERGDLNARMKTVALERDEIRARERARMTAEANQRSGSLRHEHNTSVRQLVEKLNLREALVDSNTERKLRTAGLRTQNALNLFLFARFTLPFVFLAAAIFYVFVLESFPDQPLMLRVVGCIGVAYIGFYAPNVYISNRISKRQKSIRNAWPDALDLLLICVESGISIEAAFRRVADEVASQSAPLAEELVLTTAELSYLQERRKAYENLGDRTGLETVKSVCQALIQAERYGTPIAQALRVLAQESRDMRMTEAEKKAAALPPKLTVPMILFFLPVIFGVILGPALIEVFDTF</sequence>
<keyword evidence="3 6" id="KW-0812">Transmembrane</keyword>
<dbReference type="PANTHER" id="PTHR35007:SF2">
    <property type="entry name" value="PILUS ASSEMBLE PROTEIN"/>
    <property type="match status" value="1"/>
</dbReference>
<evidence type="ECO:0000313" key="9">
    <source>
        <dbReference type="Proteomes" id="UP001151234"/>
    </source>
</evidence>
<dbReference type="InterPro" id="IPR018076">
    <property type="entry name" value="T2SS_GspF_dom"/>
</dbReference>
<feature type="transmembrane region" description="Helical" evidence="6">
    <location>
        <begin position="12"/>
        <end position="32"/>
    </location>
</feature>
<keyword evidence="5 6" id="KW-0472">Membrane</keyword>
<evidence type="ECO:0000259" key="7">
    <source>
        <dbReference type="Pfam" id="PF00482"/>
    </source>
</evidence>
<keyword evidence="9" id="KW-1185">Reference proteome</keyword>
<protein>
    <submittedName>
        <fullName evidence="8">Type II secretion system F family protein</fullName>
    </submittedName>
</protein>
<dbReference type="EMBL" id="JAPJZI010000001">
    <property type="protein sequence ID" value="MDA5400766.1"/>
    <property type="molecule type" value="Genomic_DNA"/>
</dbReference>
<keyword evidence="4 6" id="KW-1133">Transmembrane helix</keyword>
<accession>A0A9X3ZJH0</accession>
<evidence type="ECO:0000256" key="5">
    <source>
        <dbReference type="ARBA" id="ARBA00023136"/>
    </source>
</evidence>
<dbReference type="Pfam" id="PF00482">
    <property type="entry name" value="T2SSF"/>
    <property type="match status" value="1"/>
</dbReference>
<keyword evidence="2" id="KW-1003">Cell membrane</keyword>
<evidence type="ECO:0000256" key="6">
    <source>
        <dbReference type="SAM" id="Phobius"/>
    </source>
</evidence>
<dbReference type="AlphaFoldDB" id="A0A9X3ZJH0"/>
<evidence type="ECO:0000313" key="8">
    <source>
        <dbReference type="EMBL" id="MDA5400766.1"/>
    </source>
</evidence>
<evidence type="ECO:0000256" key="2">
    <source>
        <dbReference type="ARBA" id="ARBA00022475"/>
    </source>
</evidence>
<gene>
    <name evidence="8" type="ORF">OQ273_19490</name>
</gene>
<feature type="transmembrane region" description="Helical" evidence="6">
    <location>
        <begin position="144"/>
        <end position="166"/>
    </location>
</feature>
<dbReference type="Proteomes" id="UP001151234">
    <property type="component" value="Unassembled WGS sequence"/>
</dbReference>
<reference evidence="8" key="1">
    <citation type="submission" date="2022-11" db="EMBL/GenBank/DDBJ databases">
        <title>Draft genome sequence of Hoeflea poritis E7-10 and Hoeflea prorocentri PM5-8, separated from scleractinian coral Porites lutea and marine dinoflagellate.</title>
        <authorList>
            <person name="Zhang G."/>
            <person name="Wei Q."/>
            <person name="Cai L."/>
        </authorList>
    </citation>
    <scope>NUCLEOTIDE SEQUENCE</scope>
    <source>
        <strain evidence="8">PM5-8</strain>
    </source>
</reference>
<feature type="transmembrane region" description="Helical" evidence="6">
    <location>
        <begin position="110"/>
        <end position="132"/>
    </location>
</feature>
<dbReference type="GO" id="GO:0005886">
    <property type="term" value="C:plasma membrane"/>
    <property type="evidence" value="ECO:0007669"/>
    <property type="project" value="UniProtKB-SubCell"/>
</dbReference>
<comment type="caution">
    <text evidence="8">The sequence shown here is derived from an EMBL/GenBank/DDBJ whole genome shotgun (WGS) entry which is preliminary data.</text>
</comment>
<feature type="domain" description="Type II secretion system protein GspF" evidence="7">
    <location>
        <begin position="185"/>
        <end position="313"/>
    </location>
</feature>
<organism evidence="8 9">
    <name type="scientific">Hoeflea prorocentri</name>
    <dbReference type="NCBI Taxonomy" id="1922333"/>
    <lineage>
        <taxon>Bacteria</taxon>
        <taxon>Pseudomonadati</taxon>
        <taxon>Pseudomonadota</taxon>
        <taxon>Alphaproteobacteria</taxon>
        <taxon>Hyphomicrobiales</taxon>
        <taxon>Rhizobiaceae</taxon>
        <taxon>Hoeflea</taxon>
    </lineage>
</organism>
<evidence type="ECO:0000256" key="1">
    <source>
        <dbReference type="ARBA" id="ARBA00004651"/>
    </source>
</evidence>
<proteinExistence type="predicted"/>
<evidence type="ECO:0000256" key="3">
    <source>
        <dbReference type="ARBA" id="ARBA00022692"/>
    </source>
</evidence>
<dbReference type="PANTHER" id="PTHR35007">
    <property type="entry name" value="INTEGRAL MEMBRANE PROTEIN-RELATED"/>
    <property type="match status" value="1"/>
</dbReference>